<evidence type="ECO:0000259" key="5">
    <source>
        <dbReference type="PROSITE" id="PS51186"/>
    </source>
</evidence>
<sequence length="498" mass="55652">MKRQDLRLEKEIVKTVRMDYQLYLPSGYEKGVSPKAPLIVYLHGAGGSGAEPELVRREGLPARAESGASLPFVIAAPQCPIGVFWNTQEDEVLAILDEVEERWNIDPERVYLTGYSMGAYGVWHLAVHHPKRFAAIAPVSGGGDPAYAKELRTMPAWIFHGTDDEIIHASESEKIAEAMREAGAEVELTLYPGSGHDCWKKVYSNEALYRWFLEHTASGRHARKREEAGEETDAETDQSGAKRSDAESRTFGRTADIPEEAAGEAAMVGERNEYPSENPADAFGDRLSERPQWEDGTSALGLYHDGTQRLNIEPVGEEDIDDLFELEAKNKEFFRGFAATREELFYTRSGQTERVRRAIEASAVDQRYLFLVRERATGKLIGSVDLMDVSRGSLQSAWIGYFMDKEHNGKGYMTEAIRFVVRHAFEVLALHRIEAGVMPHNEGSLRVLEKAGFQREGLTRSSVKIDGRWRDHVLLAILNPKDTAEEGEYGQAGEDGNS</sequence>
<evidence type="ECO:0000256" key="2">
    <source>
        <dbReference type="ARBA" id="ARBA00023315"/>
    </source>
</evidence>
<proteinExistence type="inferred from homology"/>
<name>A0ABX0F0P5_9BACL</name>
<comment type="similarity">
    <text evidence="3">Belongs to the acetyltransferase family. RimJ subfamily.</text>
</comment>
<dbReference type="SUPFAM" id="SSF55729">
    <property type="entry name" value="Acyl-CoA N-acyltransferases (Nat)"/>
    <property type="match status" value="1"/>
</dbReference>
<accession>A0ABX0F0P5</accession>
<dbReference type="Pfam" id="PF01738">
    <property type="entry name" value="DLH"/>
    <property type="match status" value="1"/>
</dbReference>
<feature type="domain" description="N-acetyltransferase" evidence="5">
    <location>
        <begin position="310"/>
        <end position="480"/>
    </location>
</feature>
<dbReference type="PROSITE" id="PS51186">
    <property type="entry name" value="GNAT"/>
    <property type="match status" value="1"/>
</dbReference>
<feature type="region of interest" description="Disordered" evidence="4">
    <location>
        <begin position="220"/>
        <end position="260"/>
    </location>
</feature>
<organism evidence="6 7">
    <name type="scientific">Saccharibacillus alkalitolerans</name>
    <dbReference type="NCBI Taxonomy" id="2705290"/>
    <lineage>
        <taxon>Bacteria</taxon>
        <taxon>Bacillati</taxon>
        <taxon>Bacillota</taxon>
        <taxon>Bacilli</taxon>
        <taxon>Bacillales</taxon>
        <taxon>Paenibacillaceae</taxon>
        <taxon>Saccharibacillus</taxon>
    </lineage>
</organism>
<dbReference type="PANTHER" id="PTHR43792:SF8">
    <property type="entry name" value="[RIBOSOMAL PROTEIN US5]-ALANINE N-ACETYLTRANSFERASE"/>
    <property type="match status" value="1"/>
</dbReference>
<dbReference type="Pfam" id="PF13302">
    <property type="entry name" value="Acetyltransf_3"/>
    <property type="match status" value="1"/>
</dbReference>
<dbReference type="InterPro" id="IPR000182">
    <property type="entry name" value="GNAT_dom"/>
</dbReference>
<keyword evidence="7" id="KW-1185">Reference proteome</keyword>
<dbReference type="Gene3D" id="3.40.630.30">
    <property type="match status" value="1"/>
</dbReference>
<keyword evidence="1" id="KW-0808">Transferase</keyword>
<dbReference type="Proteomes" id="UP000800303">
    <property type="component" value="Unassembled WGS sequence"/>
</dbReference>
<gene>
    <name evidence="6" type="ORF">GYN08_04445</name>
</gene>
<dbReference type="InterPro" id="IPR051531">
    <property type="entry name" value="N-acetyltransferase"/>
</dbReference>
<dbReference type="SUPFAM" id="SSF53474">
    <property type="entry name" value="alpha/beta-Hydrolases"/>
    <property type="match status" value="1"/>
</dbReference>
<dbReference type="EMBL" id="JAAFGS010000001">
    <property type="protein sequence ID" value="NGZ74557.1"/>
    <property type="molecule type" value="Genomic_DNA"/>
</dbReference>
<dbReference type="InterPro" id="IPR029058">
    <property type="entry name" value="AB_hydrolase_fold"/>
</dbReference>
<protein>
    <submittedName>
        <fullName evidence="6">GNAT family N-acetyltransferase</fullName>
    </submittedName>
</protein>
<comment type="caution">
    <text evidence="6">The sequence shown here is derived from an EMBL/GenBank/DDBJ whole genome shotgun (WGS) entry which is preliminary data.</text>
</comment>
<evidence type="ECO:0000256" key="4">
    <source>
        <dbReference type="SAM" id="MobiDB-lite"/>
    </source>
</evidence>
<keyword evidence="2" id="KW-0012">Acyltransferase</keyword>
<dbReference type="InterPro" id="IPR016181">
    <property type="entry name" value="Acyl_CoA_acyltransferase"/>
</dbReference>
<feature type="compositionally biased region" description="Basic and acidic residues" evidence="4">
    <location>
        <begin position="240"/>
        <end position="250"/>
    </location>
</feature>
<evidence type="ECO:0000313" key="6">
    <source>
        <dbReference type="EMBL" id="NGZ74557.1"/>
    </source>
</evidence>
<evidence type="ECO:0000256" key="1">
    <source>
        <dbReference type="ARBA" id="ARBA00022679"/>
    </source>
</evidence>
<dbReference type="RefSeq" id="WP_166272818.1">
    <property type="nucleotide sequence ID" value="NZ_JAAFGS010000001.1"/>
</dbReference>
<evidence type="ECO:0000256" key="3">
    <source>
        <dbReference type="ARBA" id="ARBA00038502"/>
    </source>
</evidence>
<reference evidence="6 7" key="1">
    <citation type="submission" date="2020-01" db="EMBL/GenBank/DDBJ databases">
        <title>Polyphasic characterisation and genomic insights into a novel alkali tolerant bacterium VR-M41.</title>
        <authorList>
            <person name="Vemuluri V.R."/>
        </authorList>
    </citation>
    <scope>NUCLEOTIDE SEQUENCE [LARGE SCALE GENOMIC DNA]</scope>
    <source>
        <strain evidence="6 7">VR-M41</strain>
    </source>
</reference>
<dbReference type="PANTHER" id="PTHR43792">
    <property type="entry name" value="GNAT FAMILY, PUTATIVE (AFU_ORTHOLOGUE AFUA_3G00765)-RELATED-RELATED"/>
    <property type="match status" value="1"/>
</dbReference>
<dbReference type="InterPro" id="IPR002925">
    <property type="entry name" value="Dienelactn_hydro"/>
</dbReference>
<evidence type="ECO:0000313" key="7">
    <source>
        <dbReference type="Proteomes" id="UP000800303"/>
    </source>
</evidence>
<dbReference type="Gene3D" id="3.40.50.1820">
    <property type="entry name" value="alpha/beta hydrolase"/>
    <property type="match status" value="1"/>
</dbReference>